<sequence>MFTGGKRDGGEMSGYFDKLSLTHFCEVHGPTSILCSQLMPLNCPQCAEESADILFTPASPFLSHAECSPESRSVRKAQRDDRPLSSRSVRPPATSSGVELSTSPTTAPSPVVSEPPTLLTPPALSVPLPSIPAGQKLDAETCASCSLLVPESASRSKTDSSSSSSPPSSSNHHHKRNNAPSSSSSQAQDASESSQQSQSQRYRTQSPPANTDTTATATATTYPKRDSSPIFRSTEIVSSCDNEYHDKTHEHHRDIHHKRSGDRHSRKYSNSSYHSNTSDFSVFSASSATNAPSCHRHALSYISFRGPSDPEESRSLRQASVRTLSCELLPKGITSGPLSFGDAESGYTVAYIFRIPDPMARGKRRSYALMALAGKDSQRAFRACPLIWRVFERIANQIIKDAEKEANRLRGKENPGSTDTSEQCGMKSADGKGGQGFVVTTPSGGGATASGGGGGGGGGGGISGSEPTKITAATARNFDKPVTSFLTGRARTQTFHSANAGPPPASTYRRANLHSTTSPYGGDFARNAAGQIRARNLAEITGNHYIFAELHAQFVLLLKELRRIFPSARPQRSGSAYFPQTSIASYLPSSEELDAEAEDTATATVAEQDRRARDTTPCQSQSATGLTLTKVNTAGAGAGTGAGADAGNRDRTSTSPVSSSYSEGNSSPASATTSATTASHGHGHDQGFPTDSGSGPKRHSREQEHMPVSHHSHTSHHQQHQRNTHKRPSVDDGAPARQGGNPAASGKSNKSRLHEDAGQKQPQQQQQQQQQPQHRLSVPSAPGLGGAAKAIPITSMRRNVAT</sequence>
<name>A0A167ZHJ5_9EURO</name>
<feature type="compositionally biased region" description="Low complexity" evidence="1">
    <location>
        <begin position="653"/>
        <end position="679"/>
    </location>
</feature>
<feature type="compositionally biased region" description="Basic residues" evidence="1">
    <location>
        <begin position="708"/>
        <end position="727"/>
    </location>
</feature>
<feature type="region of interest" description="Disordered" evidence="1">
    <location>
        <begin position="64"/>
        <end position="118"/>
    </location>
</feature>
<keyword evidence="4" id="KW-1185">Reference proteome</keyword>
<dbReference type="GO" id="GO:0005096">
    <property type="term" value="F:GTPase activator activity"/>
    <property type="evidence" value="ECO:0007669"/>
    <property type="project" value="InterPro"/>
</dbReference>
<dbReference type="GO" id="GO:1904263">
    <property type="term" value="P:positive regulation of TORC1 signaling"/>
    <property type="evidence" value="ECO:0007669"/>
    <property type="project" value="TreeGrafter"/>
</dbReference>
<feature type="compositionally biased region" description="Low complexity" evidence="1">
    <location>
        <begin position="209"/>
        <end position="221"/>
    </location>
</feature>
<dbReference type="InterPro" id="IPR037520">
    <property type="entry name" value="Folliculin/SMCR8_longin"/>
</dbReference>
<feature type="compositionally biased region" description="Low complexity" evidence="1">
    <location>
        <begin position="181"/>
        <end position="200"/>
    </location>
</feature>
<gene>
    <name evidence="3" type="ORF">AAP_02749</name>
</gene>
<proteinExistence type="predicted"/>
<feature type="region of interest" description="Disordered" evidence="1">
    <location>
        <begin position="406"/>
        <end position="467"/>
    </location>
</feature>
<feature type="region of interest" description="Disordered" evidence="1">
    <location>
        <begin position="495"/>
        <end position="514"/>
    </location>
</feature>
<dbReference type="OrthoDB" id="5599713at2759"/>
<accession>A0A167ZHJ5</accession>
<reference evidence="3 4" key="1">
    <citation type="journal article" date="2016" name="Genome Biol. Evol.">
        <title>Divergent and convergent evolution of fungal pathogenicity.</title>
        <authorList>
            <person name="Shang Y."/>
            <person name="Xiao G."/>
            <person name="Zheng P."/>
            <person name="Cen K."/>
            <person name="Zhan S."/>
            <person name="Wang C."/>
        </authorList>
    </citation>
    <scope>NUCLEOTIDE SEQUENCE [LARGE SCALE GENOMIC DNA]</scope>
    <source>
        <strain evidence="3 4">ARSEF 7405</strain>
    </source>
</reference>
<dbReference type="AlphaFoldDB" id="A0A167ZHJ5"/>
<feature type="compositionally biased region" description="Polar residues" evidence="1">
    <location>
        <begin position="85"/>
        <end position="108"/>
    </location>
</feature>
<feature type="compositionally biased region" description="Basic residues" evidence="1">
    <location>
        <begin position="254"/>
        <end position="267"/>
    </location>
</feature>
<dbReference type="InterPro" id="IPR021713">
    <property type="entry name" value="Folliculin"/>
</dbReference>
<feature type="region of interest" description="Disordered" evidence="1">
    <location>
        <begin position="638"/>
        <end position="802"/>
    </location>
</feature>
<feature type="compositionally biased region" description="Low complexity" evidence="1">
    <location>
        <begin position="152"/>
        <end position="170"/>
    </location>
</feature>
<feature type="region of interest" description="Disordered" evidence="1">
    <location>
        <begin position="151"/>
        <end position="230"/>
    </location>
</feature>
<evidence type="ECO:0000313" key="4">
    <source>
        <dbReference type="Proteomes" id="UP000242877"/>
    </source>
</evidence>
<dbReference type="EMBL" id="AZGZ01000010">
    <property type="protein sequence ID" value="KZZ92668.1"/>
    <property type="molecule type" value="Genomic_DNA"/>
</dbReference>
<feature type="compositionally biased region" description="Low complexity" evidence="1">
    <location>
        <begin position="759"/>
        <end position="773"/>
    </location>
</feature>
<evidence type="ECO:0000256" key="1">
    <source>
        <dbReference type="SAM" id="MobiDB-lite"/>
    </source>
</evidence>
<feature type="region of interest" description="Disordered" evidence="1">
    <location>
        <begin position="591"/>
        <end position="626"/>
    </location>
</feature>
<dbReference type="PANTHER" id="PTHR31441">
    <property type="entry name" value="FOLLICULIN FAMILY MEMBER"/>
    <property type="match status" value="1"/>
</dbReference>
<dbReference type="Pfam" id="PF11704">
    <property type="entry name" value="Folliculin"/>
    <property type="match status" value="1"/>
</dbReference>
<feature type="compositionally biased region" description="Polar residues" evidence="1">
    <location>
        <begin position="616"/>
        <end position="626"/>
    </location>
</feature>
<dbReference type="Proteomes" id="UP000242877">
    <property type="component" value="Unassembled WGS sequence"/>
</dbReference>
<evidence type="ECO:0000313" key="3">
    <source>
        <dbReference type="EMBL" id="KZZ92668.1"/>
    </source>
</evidence>
<feature type="domain" description="UDENN FLCN/SMCR8-type" evidence="2">
    <location>
        <begin position="285"/>
        <end position="802"/>
    </location>
</feature>
<protein>
    <submittedName>
        <fullName evidence="3">Folliculin</fullName>
    </submittedName>
</protein>
<dbReference type="PROSITE" id="PS51834">
    <property type="entry name" value="DENN_FLCN_SMCR8"/>
    <property type="match status" value="1"/>
</dbReference>
<dbReference type="PANTHER" id="PTHR31441:SF2">
    <property type="entry name" value="FOLLICULIN"/>
    <property type="match status" value="1"/>
</dbReference>
<feature type="region of interest" description="Disordered" evidence="1">
    <location>
        <begin position="245"/>
        <end position="274"/>
    </location>
</feature>
<feature type="compositionally biased region" description="Gly residues" evidence="1">
    <location>
        <begin position="443"/>
        <end position="463"/>
    </location>
</feature>
<dbReference type="InterPro" id="IPR037521">
    <property type="entry name" value="FLCN/SMCR8_DENN"/>
</dbReference>
<organism evidence="3 4">
    <name type="scientific">Ascosphaera apis ARSEF 7405</name>
    <dbReference type="NCBI Taxonomy" id="392613"/>
    <lineage>
        <taxon>Eukaryota</taxon>
        <taxon>Fungi</taxon>
        <taxon>Dikarya</taxon>
        <taxon>Ascomycota</taxon>
        <taxon>Pezizomycotina</taxon>
        <taxon>Eurotiomycetes</taxon>
        <taxon>Eurotiomycetidae</taxon>
        <taxon>Onygenales</taxon>
        <taxon>Ascosphaeraceae</taxon>
        <taxon>Ascosphaera</taxon>
    </lineage>
</organism>
<comment type="caution">
    <text evidence="3">The sequence shown here is derived from an EMBL/GenBank/DDBJ whole genome shotgun (WGS) entry which is preliminary data.</text>
</comment>
<feature type="compositionally biased region" description="Basic and acidic residues" evidence="1">
    <location>
        <begin position="67"/>
        <end position="84"/>
    </location>
</feature>
<evidence type="ECO:0000259" key="2">
    <source>
        <dbReference type="PROSITE" id="PS51834"/>
    </source>
</evidence>
<dbReference type="VEuPathDB" id="FungiDB:AAP_02749"/>
<dbReference type="GO" id="GO:0005829">
    <property type="term" value="C:cytosol"/>
    <property type="evidence" value="ECO:0007669"/>
    <property type="project" value="TreeGrafter"/>
</dbReference>